<evidence type="ECO:0000313" key="8">
    <source>
        <dbReference type="Proteomes" id="UP000318186"/>
    </source>
</evidence>
<accession>A0A561TYI0</accession>
<sequence length="688" mass="72293">MLEAPPDDRRGNEPGPQAPRMALLVTLGVLGGHTLVTVLNVLGEEPGAARLALLAVSLAALLPLQFACSTRRPHTWPVRVRVLTLCAQAVVTYVPLAWLGMPWGAMTGLLGGSVLLVVPGRLRWPLFALVTGAIVPIVVTLAGAGVTLYSLGVTLLFSLIIYGVSSLSGLVAELRETRRELAGMAVIQERLRVASDLHDLLSYSLSAIVLKSELGHRLIPSAPGRARSEVAAVLGIAGEALADVTLVATGYCDMSLAAEAESARSVLADAGIETVTELDCGPLPKELDTVLAIVLREAVTNALRHSKAEHCAIAAVREGGTVTLRIRNDGVRETGPDTVGGGGSGLGNLATRVRDVGGDLAGRPTDDGWFEVLAHAPVKPVRGPEAGEDTDGAGDRTNGAGAGAEEHEPVALHWAVRMARGMLIAVLVGYVLIVLINAAGGAASGLELLGFLGCFAVVVALQFLHSLRRPRTWPARTRALTLVLQALATYAPLLWLGAPWGSMAGFFAGSLLITTAGTLRLWLYGAAVGVVAPLAVMAGVSVYDVVYLTDSSLVAGLVLYGFTVLYRLVIALHEARGALARLAVDRERLLVERELHEVLGSSLSTITMKCALVHRLLPGAPGPAQDELTTVLDLSRQSLADVRLVARGYRARPGAQETPEHRRSHDADPGASLSEERPFTLQHEDAAI</sequence>
<feature type="transmembrane region" description="Helical" evidence="5">
    <location>
        <begin position="448"/>
        <end position="467"/>
    </location>
</feature>
<feature type="transmembrane region" description="Helical" evidence="5">
    <location>
        <begin position="21"/>
        <end position="42"/>
    </location>
</feature>
<dbReference type="Proteomes" id="UP000318186">
    <property type="component" value="Unassembled WGS sequence"/>
</dbReference>
<dbReference type="GO" id="GO:0000155">
    <property type="term" value="F:phosphorelay sensor kinase activity"/>
    <property type="evidence" value="ECO:0007669"/>
    <property type="project" value="InterPro"/>
</dbReference>
<protein>
    <submittedName>
        <fullName evidence="7">Signal transduction histidine kinase</fullName>
    </submittedName>
</protein>
<dbReference type="GO" id="GO:0016020">
    <property type="term" value="C:membrane"/>
    <property type="evidence" value="ECO:0007669"/>
    <property type="project" value="InterPro"/>
</dbReference>
<reference evidence="7 8" key="1">
    <citation type="submission" date="2019-06" db="EMBL/GenBank/DDBJ databases">
        <title>Sequencing the genomes of 1000 actinobacteria strains.</title>
        <authorList>
            <person name="Klenk H.-P."/>
        </authorList>
    </citation>
    <scope>NUCLEOTIDE SEQUENCE [LARGE SCALE GENOMIC DNA]</scope>
    <source>
        <strain evidence="7 8">DSM 42059</strain>
    </source>
</reference>
<keyword evidence="3" id="KW-0902">Two-component regulatory system</keyword>
<keyword evidence="5" id="KW-0812">Transmembrane</keyword>
<dbReference type="PANTHER" id="PTHR24421:SF63">
    <property type="entry name" value="SENSOR HISTIDINE KINASE DESK"/>
    <property type="match status" value="1"/>
</dbReference>
<feature type="transmembrane region" description="Helical" evidence="5">
    <location>
        <begin position="48"/>
        <end position="66"/>
    </location>
</feature>
<evidence type="ECO:0000256" key="2">
    <source>
        <dbReference type="ARBA" id="ARBA00022777"/>
    </source>
</evidence>
<feature type="domain" description="Signal transduction histidine kinase subgroup 3 dimerisation and phosphoacceptor" evidence="6">
    <location>
        <begin position="587"/>
        <end position="651"/>
    </location>
</feature>
<keyword evidence="5" id="KW-1133">Transmembrane helix</keyword>
<dbReference type="PANTHER" id="PTHR24421">
    <property type="entry name" value="NITRATE/NITRITE SENSOR PROTEIN NARX-RELATED"/>
    <property type="match status" value="1"/>
</dbReference>
<evidence type="ECO:0000256" key="4">
    <source>
        <dbReference type="SAM" id="MobiDB-lite"/>
    </source>
</evidence>
<keyword evidence="1" id="KW-0808">Transferase</keyword>
<feature type="transmembrane region" description="Helical" evidence="5">
    <location>
        <begin position="479"/>
        <end position="498"/>
    </location>
</feature>
<feature type="region of interest" description="Disordered" evidence="4">
    <location>
        <begin position="650"/>
        <end position="688"/>
    </location>
</feature>
<dbReference type="InterPro" id="IPR011712">
    <property type="entry name" value="Sig_transdc_His_kin_sub3_dim/P"/>
</dbReference>
<evidence type="ECO:0000313" key="7">
    <source>
        <dbReference type="EMBL" id="TWF92171.1"/>
    </source>
</evidence>
<dbReference type="EMBL" id="VIWW01000002">
    <property type="protein sequence ID" value="TWF92171.1"/>
    <property type="molecule type" value="Genomic_DNA"/>
</dbReference>
<dbReference type="InterPro" id="IPR036890">
    <property type="entry name" value="HATPase_C_sf"/>
</dbReference>
<feature type="transmembrane region" description="Helical" evidence="5">
    <location>
        <begin position="554"/>
        <end position="572"/>
    </location>
</feature>
<evidence type="ECO:0000256" key="3">
    <source>
        <dbReference type="ARBA" id="ARBA00023012"/>
    </source>
</evidence>
<dbReference type="CDD" id="cd16917">
    <property type="entry name" value="HATPase_UhpB-NarQ-NarX-like"/>
    <property type="match status" value="1"/>
</dbReference>
<keyword evidence="5" id="KW-0472">Membrane</keyword>
<evidence type="ECO:0000256" key="1">
    <source>
        <dbReference type="ARBA" id="ARBA00022679"/>
    </source>
</evidence>
<dbReference type="Gene3D" id="3.30.565.10">
    <property type="entry name" value="Histidine kinase-like ATPase, C-terminal domain"/>
    <property type="match status" value="1"/>
</dbReference>
<feature type="transmembrane region" description="Helical" evidence="5">
    <location>
        <begin position="422"/>
        <end position="442"/>
    </location>
</feature>
<keyword evidence="2 7" id="KW-0418">Kinase</keyword>
<name>A0A561TYI0_9ACTN</name>
<feature type="transmembrane region" description="Helical" evidence="5">
    <location>
        <begin position="530"/>
        <end position="548"/>
    </location>
</feature>
<gene>
    <name evidence="7" type="ORF">FHX80_12490</name>
</gene>
<dbReference type="InterPro" id="IPR050482">
    <property type="entry name" value="Sensor_HK_TwoCompSys"/>
</dbReference>
<dbReference type="SUPFAM" id="SSF55874">
    <property type="entry name" value="ATPase domain of HSP90 chaperone/DNA topoisomerase II/histidine kinase"/>
    <property type="match status" value="1"/>
</dbReference>
<feature type="transmembrane region" description="Helical" evidence="5">
    <location>
        <begin position="126"/>
        <end position="149"/>
    </location>
</feature>
<evidence type="ECO:0000259" key="6">
    <source>
        <dbReference type="Pfam" id="PF07730"/>
    </source>
</evidence>
<feature type="region of interest" description="Disordered" evidence="4">
    <location>
        <begin position="380"/>
        <end position="404"/>
    </location>
</feature>
<dbReference type="AlphaFoldDB" id="A0A561TYI0"/>
<evidence type="ECO:0000256" key="5">
    <source>
        <dbReference type="SAM" id="Phobius"/>
    </source>
</evidence>
<dbReference type="RefSeq" id="WP_167523785.1">
    <property type="nucleotide sequence ID" value="NZ_JBHJUX010000052.1"/>
</dbReference>
<feature type="domain" description="Signal transduction histidine kinase subgroup 3 dimerisation and phosphoacceptor" evidence="6">
    <location>
        <begin position="189"/>
        <end position="244"/>
    </location>
</feature>
<dbReference type="Pfam" id="PF07730">
    <property type="entry name" value="HisKA_3"/>
    <property type="match status" value="2"/>
</dbReference>
<dbReference type="Gene3D" id="1.20.5.1930">
    <property type="match status" value="2"/>
</dbReference>
<feature type="transmembrane region" description="Helical" evidence="5">
    <location>
        <begin position="155"/>
        <end position="174"/>
    </location>
</feature>
<proteinExistence type="predicted"/>
<feature type="transmembrane region" description="Helical" evidence="5">
    <location>
        <begin position="102"/>
        <end position="119"/>
    </location>
</feature>
<organism evidence="7 8">
    <name type="scientific">Streptomyces brevispora</name>
    <dbReference type="NCBI Taxonomy" id="887462"/>
    <lineage>
        <taxon>Bacteria</taxon>
        <taxon>Bacillati</taxon>
        <taxon>Actinomycetota</taxon>
        <taxon>Actinomycetes</taxon>
        <taxon>Kitasatosporales</taxon>
        <taxon>Streptomycetaceae</taxon>
        <taxon>Streptomyces</taxon>
    </lineage>
</organism>
<dbReference type="GO" id="GO:0046983">
    <property type="term" value="F:protein dimerization activity"/>
    <property type="evidence" value="ECO:0007669"/>
    <property type="project" value="InterPro"/>
</dbReference>
<feature type="compositionally biased region" description="Basic and acidic residues" evidence="4">
    <location>
        <begin position="658"/>
        <end position="688"/>
    </location>
</feature>
<comment type="caution">
    <text evidence="7">The sequence shown here is derived from an EMBL/GenBank/DDBJ whole genome shotgun (WGS) entry which is preliminary data.</text>
</comment>